<feature type="region of interest" description="Disordered" evidence="2">
    <location>
        <begin position="326"/>
        <end position="373"/>
    </location>
</feature>
<evidence type="ECO:0000256" key="1">
    <source>
        <dbReference type="SAM" id="Coils"/>
    </source>
</evidence>
<gene>
    <name evidence="4" type="primary">CCDC27</name>
</gene>
<name>A0A2Y9RLQ7_TRIMA</name>
<feature type="coiled-coil region" evidence="1">
    <location>
        <begin position="512"/>
        <end position="571"/>
    </location>
</feature>
<dbReference type="GeneID" id="101358780"/>
<dbReference type="PANTHER" id="PTHR18853">
    <property type="entry name" value="FORKHEAD-ASSOCIATED DOMAIN-CONTAINING PROTEIN 1-RELATED"/>
    <property type="match status" value="1"/>
</dbReference>
<dbReference type="RefSeq" id="XP_023594566.1">
    <property type="nucleotide sequence ID" value="XM_023738798.1"/>
</dbReference>
<feature type="coiled-coil region" evidence="1">
    <location>
        <begin position="209"/>
        <end position="243"/>
    </location>
</feature>
<dbReference type="STRING" id="127582.A0A2Y9RLQ7"/>
<evidence type="ECO:0000256" key="2">
    <source>
        <dbReference type="SAM" id="MobiDB-lite"/>
    </source>
</evidence>
<dbReference type="AlphaFoldDB" id="A0A2Y9RLQ7"/>
<accession>A0A2Y9RLQ7</accession>
<feature type="region of interest" description="Disordered" evidence="2">
    <location>
        <begin position="613"/>
        <end position="634"/>
    </location>
</feature>
<keyword evidence="1" id="KW-0175">Coiled coil</keyword>
<protein>
    <submittedName>
        <fullName evidence="4">Coiled-coil domain-containing protein 27</fullName>
    </submittedName>
</protein>
<sequence length="634" mass="72136">MLPKKEANTCEKHGKAPNAMVKGMTALKSTAGREAPEWKRHSNQPSLSKSTRVISRYYQKMSEVKDVPSPSDTGFVSQVEELRKAFLTRPGCLLFSTRATSMSQYGSTMAAALPRELSVSGETWKMTEDTLSGRQCSDTNVDGHLLPFSKSACEFNYLQRRSKSQTMNLVPSSPVAAQTCLRKKMPWYISVIHEKDNCLFMLGKEVQRLSELEVQSRKKDEEILVLREEREALKKQLKCLLKDKGWETSVSPGLQELLPEALAKPGQVSILQGVCRDDEEELLLLRWKQMQEDYMVAKKGKDLEGGGGGGGEEEEDLVGAAERAEGMGANGDAGKKGAVQEEACEEEEGGEEEEKEGIVEEEPDEEGEEEVQRRRMYSLDEAFEDELMARLEEYEQVVQEIQYDLEITRSRYSLATGAITSLQRQVDFQESQLQKINTENEMLQKELRERKNQLQAMSNKFSNLREGRKHEEMMGLIEKDNLLLRQQVLELESELMKRDHIISEYDTKVHQLQAQVNLHQNHLQRRKDLQEELQSKNELIQQAEQQARVALESAQSRLERLRNKIIQATFSITGVKSLVTEISDNDILEALQRVISERTDYYNQLKQKGVKVPPMNQSDVILSSPSKSKKVTPK</sequence>
<evidence type="ECO:0000313" key="3">
    <source>
        <dbReference type="Proteomes" id="UP000248480"/>
    </source>
</evidence>
<dbReference type="InterPro" id="IPR052642">
    <property type="entry name" value="CC-FHA_domain"/>
</dbReference>
<feature type="compositionally biased region" description="Acidic residues" evidence="2">
    <location>
        <begin position="342"/>
        <end position="369"/>
    </location>
</feature>
<dbReference type="InParanoid" id="A0A2Y9RLQ7"/>
<dbReference type="CTD" id="148870"/>
<dbReference type="Proteomes" id="UP000248480">
    <property type="component" value="Unplaced"/>
</dbReference>
<feature type="coiled-coil region" evidence="1">
    <location>
        <begin position="384"/>
        <end position="460"/>
    </location>
</feature>
<organism evidence="3 4">
    <name type="scientific">Trichechus manatus latirostris</name>
    <name type="common">Florida manatee</name>
    <dbReference type="NCBI Taxonomy" id="127582"/>
    <lineage>
        <taxon>Eukaryota</taxon>
        <taxon>Metazoa</taxon>
        <taxon>Chordata</taxon>
        <taxon>Craniata</taxon>
        <taxon>Vertebrata</taxon>
        <taxon>Euteleostomi</taxon>
        <taxon>Mammalia</taxon>
        <taxon>Eutheria</taxon>
        <taxon>Afrotheria</taxon>
        <taxon>Sirenia</taxon>
        <taxon>Trichechidae</taxon>
        <taxon>Trichechus</taxon>
    </lineage>
</organism>
<reference evidence="4" key="1">
    <citation type="submission" date="2025-08" db="UniProtKB">
        <authorList>
            <consortium name="RefSeq"/>
        </authorList>
    </citation>
    <scope>IDENTIFICATION</scope>
</reference>
<dbReference type="KEGG" id="tmu:101358780"/>
<proteinExistence type="predicted"/>
<dbReference type="PANTHER" id="PTHR18853:SF9">
    <property type="entry name" value="COILED-COIL DOMAIN-CONTAINING PROTEIN 27"/>
    <property type="match status" value="1"/>
</dbReference>
<dbReference type="FunCoup" id="A0A2Y9RLQ7">
    <property type="interactions" value="11"/>
</dbReference>
<evidence type="ECO:0000313" key="4">
    <source>
        <dbReference type="RefSeq" id="XP_023594566.1"/>
    </source>
</evidence>
<feature type="region of interest" description="Disordered" evidence="2">
    <location>
        <begin position="30"/>
        <end position="50"/>
    </location>
</feature>
<keyword evidence="3" id="KW-1185">Reference proteome</keyword>